<proteinExistence type="predicted"/>
<dbReference type="Proteomes" id="UP000248916">
    <property type="component" value="Unassembled WGS sequence"/>
</dbReference>
<dbReference type="SUPFAM" id="SSF51126">
    <property type="entry name" value="Pectin lyase-like"/>
    <property type="match status" value="1"/>
</dbReference>
<dbReference type="InterPro" id="IPR011050">
    <property type="entry name" value="Pectin_lyase_fold/virulence"/>
</dbReference>
<protein>
    <submittedName>
        <fullName evidence="1">Uncharacterized protein</fullName>
    </submittedName>
</protein>
<name>A0A2W7MZF2_9RHOB</name>
<evidence type="ECO:0000313" key="1">
    <source>
        <dbReference type="EMBL" id="PZX09974.1"/>
    </source>
</evidence>
<accession>A0A2W7MZF2</accession>
<keyword evidence="2" id="KW-1185">Reference proteome</keyword>
<gene>
    <name evidence="1" type="ORF">LX81_04331</name>
</gene>
<comment type="caution">
    <text evidence="1">The sequence shown here is derived from an EMBL/GenBank/DDBJ whole genome shotgun (WGS) entry which is preliminary data.</text>
</comment>
<evidence type="ECO:0000313" key="2">
    <source>
        <dbReference type="Proteomes" id="UP000248916"/>
    </source>
</evidence>
<dbReference type="AlphaFoldDB" id="A0A2W7MZF2"/>
<organism evidence="1 2">
    <name type="scientific">Palleronia aestuarii</name>
    <dbReference type="NCBI Taxonomy" id="568105"/>
    <lineage>
        <taxon>Bacteria</taxon>
        <taxon>Pseudomonadati</taxon>
        <taxon>Pseudomonadota</taxon>
        <taxon>Alphaproteobacteria</taxon>
        <taxon>Rhodobacterales</taxon>
        <taxon>Roseobacteraceae</taxon>
        <taxon>Palleronia</taxon>
    </lineage>
</organism>
<dbReference type="EMBL" id="QKZL01000056">
    <property type="protein sequence ID" value="PZX09974.1"/>
    <property type="molecule type" value="Genomic_DNA"/>
</dbReference>
<sequence>MTQSVRASLKAPAGSLVLWSFLFAFLVSPSSAEILELGPDGDRGYGADFLSDLDPGSVVLADGASWIVANSGVGDGSASDAARCDDPGGSRPVNLYPLRIYRSPGVTLQGGLVAGEVPQNLSWSATYCNSAAVLILDSPNATVRDLRIDAAWDAVRYTERHGSTENHRTEHLWVTRNRDDCIEADAKNQAVIEDVLCESFVGISAADKKISRASNTMRINGALISVLEYVYRVKAQAGPPIKLDDGTSIGLSINDSVIVLNSRRMVDGRGTFDRIRESIRECSGNLLIWPYDTALPNFVDLPDCFTVLAGAKDGGARWQRIRQNWIDCHPEVPRLPGDRLSNLQDCDKQEYGGMY</sequence>
<reference evidence="1 2" key="1">
    <citation type="submission" date="2018-06" db="EMBL/GenBank/DDBJ databases">
        <title>Genomic Encyclopedia of Archaeal and Bacterial Type Strains, Phase II (KMG-II): from individual species to whole genera.</title>
        <authorList>
            <person name="Goeker M."/>
        </authorList>
    </citation>
    <scope>NUCLEOTIDE SEQUENCE [LARGE SCALE GENOMIC DNA]</scope>
    <source>
        <strain evidence="1 2">DSM 22009</strain>
    </source>
</reference>